<gene>
    <name evidence="3" type="ORF">MLD63_13395</name>
</gene>
<comment type="caution">
    <text evidence="3">The sequence shown here is derived from an EMBL/GenBank/DDBJ whole genome shotgun (WGS) entry which is preliminary data.</text>
</comment>
<dbReference type="Proteomes" id="UP001203945">
    <property type="component" value="Unassembled WGS sequence"/>
</dbReference>
<sequence>MAAPPQRRTWTANDYALRLDPQMLGFIDATNAHYPPDTIDASVMAQRAIYDRMCTAFRAVRPADVLVEDVLPPSSHPIPLRQYRRHDVVTQVAAVLYLHGGGLVVGGLDSHDDVCAEICARTGFRVTAADYRLLPEHSYADACDDALAALRWLLDESGVPVVVVGDSAGGLLAAMAVQAMRGEARQAAGQVLIYPGLGGADDLSSRIEHAEAPMLTRAEVKAYDALRGVTAPTPLGQPDFSGLPPTVVIPAECDPLCDDAVVYDDAIRQAGGRSVCLIQQGWVHGGLRARHAADVARRAFDVAVDAIEALGHGRWPY</sequence>
<dbReference type="Gene3D" id="3.40.50.1820">
    <property type="entry name" value="alpha/beta hydrolase"/>
    <property type="match status" value="1"/>
</dbReference>
<reference evidence="3 4" key="1">
    <citation type="submission" date="2022-03" db="EMBL/GenBank/DDBJ databases">
        <authorList>
            <person name="He Y."/>
        </authorList>
    </citation>
    <scope>NUCLEOTIDE SEQUENCE [LARGE SCALE GENOMIC DNA]</scope>
    <source>
        <strain evidence="3 4">TK19116</strain>
    </source>
</reference>
<organism evidence="3 4">
    <name type="scientific">Paracoccus albicereus</name>
    <dbReference type="NCBI Taxonomy" id="2922394"/>
    <lineage>
        <taxon>Bacteria</taxon>
        <taxon>Pseudomonadati</taxon>
        <taxon>Pseudomonadota</taxon>
        <taxon>Alphaproteobacteria</taxon>
        <taxon>Rhodobacterales</taxon>
        <taxon>Paracoccaceae</taxon>
        <taxon>Paracoccus</taxon>
    </lineage>
</organism>
<keyword evidence="1 3" id="KW-0378">Hydrolase</keyword>
<name>A0ABT1MSX0_9RHOB</name>
<dbReference type="Pfam" id="PF07859">
    <property type="entry name" value="Abhydrolase_3"/>
    <property type="match status" value="1"/>
</dbReference>
<evidence type="ECO:0000313" key="3">
    <source>
        <dbReference type="EMBL" id="MCQ0971415.1"/>
    </source>
</evidence>
<dbReference type="GO" id="GO:0016787">
    <property type="term" value="F:hydrolase activity"/>
    <property type="evidence" value="ECO:0007669"/>
    <property type="project" value="UniProtKB-KW"/>
</dbReference>
<dbReference type="PANTHER" id="PTHR48081:SF8">
    <property type="entry name" value="ALPHA_BETA HYDROLASE FOLD-3 DOMAIN-CONTAINING PROTEIN-RELATED"/>
    <property type="match status" value="1"/>
</dbReference>
<dbReference type="PANTHER" id="PTHR48081">
    <property type="entry name" value="AB HYDROLASE SUPERFAMILY PROTEIN C4A8.06C"/>
    <property type="match status" value="1"/>
</dbReference>
<dbReference type="InterPro" id="IPR050300">
    <property type="entry name" value="GDXG_lipolytic_enzyme"/>
</dbReference>
<protein>
    <submittedName>
        <fullName evidence="3">Alpha/beta hydrolase</fullName>
    </submittedName>
</protein>
<evidence type="ECO:0000256" key="1">
    <source>
        <dbReference type="ARBA" id="ARBA00022801"/>
    </source>
</evidence>
<dbReference type="InterPro" id="IPR029058">
    <property type="entry name" value="AB_hydrolase_fold"/>
</dbReference>
<evidence type="ECO:0000259" key="2">
    <source>
        <dbReference type="Pfam" id="PF07859"/>
    </source>
</evidence>
<dbReference type="SUPFAM" id="SSF53474">
    <property type="entry name" value="alpha/beta-Hydrolases"/>
    <property type="match status" value="1"/>
</dbReference>
<accession>A0ABT1MSX0</accession>
<dbReference type="RefSeq" id="WP_255330411.1">
    <property type="nucleotide sequence ID" value="NZ_JAKZEU010000004.1"/>
</dbReference>
<keyword evidence="4" id="KW-1185">Reference proteome</keyword>
<proteinExistence type="predicted"/>
<dbReference type="InterPro" id="IPR013094">
    <property type="entry name" value="AB_hydrolase_3"/>
</dbReference>
<feature type="domain" description="Alpha/beta hydrolase fold-3" evidence="2">
    <location>
        <begin position="95"/>
        <end position="285"/>
    </location>
</feature>
<evidence type="ECO:0000313" key="4">
    <source>
        <dbReference type="Proteomes" id="UP001203945"/>
    </source>
</evidence>
<dbReference type="EMBL" id="JAKZEU010000004">
    <property type="protein sequence ID" value="MCQ0971415.1"/>
    <property type="molecule type" value="Genomic_DNA"/>
</dbReference>